<dbReference type="SMART" id="SM00409">
    <property type="entry name" value="IG"/>
    <property type="match status" value="2"/>
</dbReference>
<evidence type="ECO:0000256" key="1">
    <source>
        <dbReference type="SAM" id="MobiDB-lite"/>
    </source>
</evidence>
<accession>A0A8J6DH67</accession>
<dbReference type="OrthoDB" id="9899013at2759"/>
<dbReference type="Gene3D" id="2.60.40.10">
    <property type="entry name" value="Immunoglobulins"/>
    <property type="match status" value="2"/>
</dbReference>
<dbReference type="GO" id="GO:0038023">
    <property type="term" value="F:signaling receptor activity"/>
    <property type="evidence" value="ECO:0007669"/>
    <property type="project" value="InterPro"/>
</dbReference>
<dbReference type="EMBL" id="JAGFMF010012102">
    <property type="protein sequence ID" value="KAG8507575.1"/>
    <property type="molecule type" value="Genomic_DNA"/>
</dbReference>
<dbReference type="InterPro" id="IPR039090">
    <property type="entry name" value="CD7"/>
</dbReference>
<feature type="domain" description="Ig-like" evidence="2">
    <location>
        <begin position="112"/>
        <end position="214"/>
    </location>
</feature>
<dbReference type="AlphaFoldDB" id="A0A8J6DH67"/>
<dbReference type="PANTHER" id="PTHR15343">
    <property type="entry name" value="CD7"/>
    <property type="match status" value="1"/>
</dbReference>
<dbReference type="InterPro" id="IPR013106">
    <property type="entry name" value="Ig_V-set"/>
</dbReference>
<reference evidence="3" key="1">
    <citation type="journal article" date="2021" name="Evol. Appl.">
        <title>The genome of the Pyrenean desman and the effects of bottlenecks and inbreeding on the genomic landscape of an endangered species.</title>
        <authorList>
            <person name="Escoda L."/>
            <person name="Castresana J."/>
        </authorList>
    </citation>
    <scope>NUCLEOTIDE SEQUENCE</scope>
    <source>
        <strain evidence="3">IBE-C5619</strain>
    </source>
</reference>
<gene>
    <name evidence="3" type="ORF">J0S82_013277</name>
</gene>
<feature type="compositionally biased region" description="Pro residues" evidence="1">
    <location>
        <begin position="39"/>
        <end position="50"/>
    </location>
</feature>
<feature type="compositionally biased region" description="Low complexity" evidence="1">
    <location>
        <begin position="1"/>
        <end position="12"/>
    </location>
</feature>
<dbReference type="InterPro" id="IPR003599">
    <property type="entry name" value="Ig_sub"/>
</dbReference>
<evidence type="ECO:0000259" key="2">
    <source>
        <dbReference type="PROSITE" id="PS50835"/>
    </source>
</evidence>
<dbReference type="InterPro" id="IPR007110">
    <property type="entry name" value="Ig-like_dom"/>
</dbReference>
<feature type="region of interest" description="Disordered" evidence="1">
    <location>
        <begin position="253"/>
        <end position="285"/>
    </location>
</feature>
<protein>
    <submittedName>
        <fullName evidence="3">T-cell antigen CD7</fullName>
    </submittedName>
</protein>
<evidence type="ECO:0000313" key="4">
    <source>
        <dbReference type="Proteomes" id="UP000700334"/>
    </source>
</evidence>
<dbReference type="GO" id="GO:0016020">
    <property type="term" value="C:membrane"/>
    <property type="evidence" value="ECO:0007669"/>
    <property type="project" value="InterPro"/>
</dbReference>
<dbReference type="GO" id="GO:0002250">
    <property type="term" value="P:adaptive immune response"/>
    <property type="evidence" value="ECO:0007669"/>
    <property type="project" value="InterPro"/>
</dbReference>
<comment type="caution">
    <text evidence="3">The sequence shown here is derived from an EMBL/GenBank/DDBJ whole genome shotgun (WGS) entry which is preliminary data.</text>
</comment>
<feature type="non-terminal residue" evidence="3">
    <location>
        <position position="450"/>
    </location>
</feature>
<dbReference type="Proteomes" id="UP000700334">
    <property type="component" value="Unassembled WGS sequence"/>
</dbReference>
<keyword evidence="4" id="KW-1185">Reference proteome</keyword>
<name>A0A8J6DH67_GALPY</name>
<organism evidence="3 4">
    <name type="scientific">Galemys pyrenaicus</name>
    <name type="common">Iberian desman</name>
    <name type="synonym">Pyrenean desman</name>
    <dbReference type="NCBI Taxonomy" id="202257"/>
    <lineage>
        <taxon>Eukaryota</taxon>
        <taxon>Metazoa</taxon>
        <taxon>Chordata</taxon>
        <taxon>Craniata</taxon>
        <taxon>Vertebrata</taxon>
        <taxon>Euteleostomi</taxon>
        <taxon>Mammalia</taxon>
        <taxon>Eutheria</taxon>
        <taxon>Laurasiatheria</taxon>
        <taxon>Eulipotyphla</taxon>
        <taxon>Talpidae</taxon>
        <taxon>Galemys</taxon>
    </lineage>
</organism>
<dbReference type="PROSITE" id="PS50835">
    <property type="entry name" value="IG_LIKE"/>
    <property type="match status" value="2"/>
</dbReference>
<dbReference type="Pfam" id="PF07686">
    <property type="entry name" value="V-set"/>
    <property type="match status" value="2"/>
</dbReference>
<evidence type="ECO:0000313" key="3">
    <source>
        <dbReference type="EMBL" id="KAG8507575.1"/>
    </source>
</evidence>
<feature type="region of interest" description="Disordered" evidence="1">
    <location>
        <begin position="1"/>
        <end position="104"/>
    </location>
</feature>
<feature type="domain" description="Ig-like" evidence="2">
    <location>
        <begin position="294"/>
        <end position="396"/>
    </location>
</feature>
<dbReference type="InterPro" id="IPR013783">
    <property type="entry name" value="Ig-like_fold"/>
</dbReference>
<sequence>ALAALPGLATPGERPPSATGPTLGSPRRRVWVPAGLPRSSPPPGSGPPMASPNSQQHKQVVSAAARCSPTPHAPAQLAQGRRVRSRGRSPIQGRGATSSECPAAPAGAWPLPGVLTAWCPTEGALLTTIVPEGGSTSFTCSQRQLAAYLRRAWPEPGTVAYFEDSNKTNVDPSFLGRIRFSGPLHRLTITMGPLRPADTGTYHCAAVTEEQEASGPSTLVVVTGREGPIACPGPRRPSLPCWAACSSGCSPTPHAPAQLAQGRRVRSRGRSPIQGRGATSSECPAAPAGAWPLPGVLTAWCPTEGALLTTIVPEGGSTSFTCSQRQLAAYLRRAWPEPGTVAYFEDSNKTNVDPSFLGRIRFSGPLHRLTITMGPLRPADTGTYHCAAVTEEQEASGPSTLVVVTGREGPIACPGPRRPSLPCWAACSSGSCYAAPSSRKPPGLPHPEPS</sequence>
<dbReference type="InterPro" id="IPR036179">
    <property type="entry name" value="Ig-like_dom_sf"/>
</dbReference>
<dbReference type="SUPFAM" id="SSF48726">
    <property type="entry name" value="Immunoglobulin"/>
    <property type="match status" value="2"/>
</dbReference>
<dbReference type="PANTHER" id="PTHR15343:SF0">
    <property type="entry name" value="T-CELL ANTIGEN CD7"/>
    <property type="match status" value="1"/>
</dbReference>
<proteinExistence type="predicted"/>